<dbReference type="InterPro" id="IPR001164">
    <property type="entry name" value="ArfGAP_dom"/>
</dbReference>
<dbReference type="Gene3D" id="1.20.1270.60">
    <property type="entry name" value="Arfaptin homology (AH) domain/BAR domain"/>
    <property type="match status" value="1"/>
</dbReference>
<feature type="repeat" description="ANK" evidence="4">
    <location>
        <begin position="805"/>
        <end position="837"/>
    </location>
</feature>
<name>A0AAW1NJU7_9CHLO</name>
<comment type="caution">
    <text evidence="9">The sequence shown here is derived from an EMBL/GenBank/DDBJ whole genome shotgun (WGS) entry which is preliminary data.</text>
</comment>
<dbReference type="InterPro" id="IPR004148">
    <property type="entry name" value="BAR_dom"/>
</dbReference>
<dbReference type="SMART" id="SM00248">
    <property type="entry name" value="ANK"/>
    <property type="match status" value="2"/>
</dbReference>
<sequence>MASGRDTWMDVEDSPLFHKRVKSMEEGLEQLEKRCKGLIKGSRNYKDTVQGLCSNQMNFAECLEDFCGGTDEDSLTLGGGMVMRFVEVFRDLASFSEVLQTQLELLLCERLTSTWVKGLLPGYKEASRRAHNKAADAESARQRNLAARSTGGASSITSKFTRRGADAPEKARDDMLQAQLQSEEARFDLTRKLTEADCCQRYSFLEAMVGAMDAHMRFFQRSSEVMRGVEPFLAQALEKIEQLKDQQAVRSRTLEATIELHRDGTRRMAAEDADVSGTHVTVRQGEPIQLTGEVTAATQDFEAHIRATQASRGAEITVLRQGWLLKRASGMRRDWNRRWFVLDSQGMLYYYSEKDKQDGQASPQNTVLLLTAAVRAEPREDRPFVFTIVSPAHKNYTLQAESEADMLRWMAAIQRVKEILYTGPLDSSRARSLSFRKPSLQNPPTPARGRSPSWDGAQDLAGGAPGERHHRRGSSGVSDVSSPDRPHRTSSMVSVDSLSGAPDRSNSLAGTSGRPPRPSSPGDPLALLRRVNGNSRCADCGAADPTWSSLNLGILLCIECSGVHRNMGVHISKVRSLTLDVKVWDDAALMHMMESLGNAAGNEVWEETLRHINARSDSWVWDCRCDDSDEDGEACTPRMGGPRPQQRQEGPGPGDKVGLVELGNLKPRAEHSLQAKQQYILAKYNERRFVAPASAFPGGDVRLALWTAVVHEDLKGMMRARACGADVSAGYATSAAATLVTEAHQMGPRRLTSFPSTSGTDGSSDTSTSGVGDATALHLACRGGIVRVLEYLLQNGAGLEAPDPNGRTPLHYAVIFGKAQAVALLLRRGANRMAKDMAGCTPMSLAVLSNAAAEVLQVFTTEAAR</sequence>
<keyword evidence="10" id="KW-1185">Reference proteome</keyword>
<dbReference type="CDD" id="cd13250">
    <property type="entry name" value="PH_ACAP"/>
    <property type="match status" value="1"/>
</dbReference>
<dbReference type="Pfam" id="PF16746">
    <property type="entry name" value="BAR_3"/>
    <property type="match status" value="1"/>
</dbReference>
<dbReference type="PROSITE" id="PS50088">
    <property type="entry name" value="ANK_REPEAT"/>
    <property type="match status" value="2"/>
</dbReference>
<gene>
    <name evidence="9" type="ORF">WJX73_007548</name>
</gene>
<dbReference type="InterPro" id="IPR011993">
    <property type="entry name" value="PH-like_dom_sf"/>
</dbReference>
<feature type="compositionally biased region" description="Low complexity" evidence="6">
    <location>
        <begin position="637"/>
        <end position="650"/>
    </location>
</feature>
<feature type="compositionally biased region" description="Basic and acidic residues" evidence="6">
    <location>
        <begin position="131"/>
        <end position="141"/>
    </location>
</feature>
<evidence type="ECO:0000313" key="9">
    <source>
        <dbReference type="EMBL" id="KAK9788851.1"/>
    </source>
</evidence>
<dbReference type="GO" id="GO:0005737">
    <property type="term" value="C:cytoplasm"/>
    <property type="evidence" value="ECO:0007669"/>
    <property type="project" value="InterPro"/>
</dbReference>
<dbReference type="PROSITE" id="PS50115">
    <property type="entry name" value="ARFGAP"/>
    <property type="match status" value="1"/>
</dbReference>
<accession>A0AAW1NJU7</accession>
<reference evidence="9 10" key="1">
    <citation type="journal article" date="2024" name="Nat. Commun.">
        <title>Phylogenomics reveals the evolutionary origins of lichenization in chlorophyte algae.</title>
        <authorList>
            <person name="Puginier C."/>
            <person name="Libourel C."/>
            <person name="Otte J."/>
            <person name="Skaloud P."/>
            <person name="Haon M."/>
            <person name="Grisel S."/>
            <person name="Petersen M."/>
            <person name="Berrin J.G."/>
            <person name="Delaux P.M."/>
            <person name="Dal Grande F."/>
            <person name="Keller J."/>
        </authorList>
    </citation>
    <scope>NUCLEOTIDE SEQUENCE [LARGE SCALE GENOMIC DNA]</scope>
    <source>
        <strain evidence="9 10">SAG 2036</strain>
    </source>
</reference>
<dbReference type="GO" id="GO:0008270">
    <property type="term" value="F:zinc ion binding"/>
    <property type="evidence" value="ECO:0007669"/>
    <property type="project" value="UniProtKB-KW"/>
</dbReference>
<evidence type="ECO:0000259" key="8">
    <source>
        <dbReference type="PROSITE" id="PS50115"/>
    </source>
</evidence>
<feature type="region of interest" description="Disordered" evidence="6">
    <location>
        <begin position="632"/>
        <end position="657"/>
    </location>
</feature>
<dbReference type="InterPro" id="IPR027267">
    <property type="entry name" value="AH/BAR_dom_sf"/>
</dbReference>
<evidence type="ECO:0000256" key="5">
    <source>
        <dbReference type="PROSITE-ProRule" id="PRU00288"/>
    </source>
</evidence>
<dbReference type="AlphaFoldDB" id="A0AAW1NJU7"/>
<feature type="compositionally biased region" description="Basic and acidic residues" evidence="6">
    <location>
        <begin position="163"/>
        <end position="174"/>
    </location>
</feature>
<dbReference type="Pfam" id="PF12796">
    <property type="entry name" value="Ank_2"/>
    <property type="match status" value="1"/>
</dbReference>
<dbReference type="Pfam" id="PF00169">
    <property type="entry name" value="PH"/>
    <property type="match status" value="1"/>
</dbReference>
<feature type="compositionally biased region" description="Low complexity" evidence="6">
    <location>
        <begin position="756"/>
        <end position="770"/>
    </location>
</feature>
<dbReference type="PROSITE" id="PS50297">
    <property type="entry name" value="ANK_REP_REGION"/>
    <property type="match status" value="2"/>
</dbReference>
<dbReference type="SUPFAM" id="SSF50729">
    <property type="entry name" value="PH domain-like"/>
    <property type="match status" value="1"/>
</dbReference>
<dbReference type="Gene3D" id="2.30.29.30">
    <property type="entry name" value="Pleckstrin-homology domain (PH domain)/Phosphotyrosine-binding domain (PTB)"/>
    <property type="match status" value="1"/>
</dbReference>
<dbReference type="InterPro" id="IPR038508">
    <property type="entry name" value="ArfGAP_dom_sf"/>
</dbReference>
<dbReference type="Pfam" id="PF01412">
    <property type="entry name" value="ArfGap"/>
    <property type="match status" value="1"/>
</dbReference>
<dbReference type="GO" id="GO:0005096">
    <property type="term" value="F:GTPase activator activity"/>
    <property type="evidence" value="ECO:0007669"/>
    <property type="project" value="InterPro"/>
</dbReference>
<dbReference type="Proteomes" id="UP001465755">
    <property type="component" value="Unassembled WGS sequence"/>
</dbReference>
<keyword evidence="1" id="KW-0479">Metal-binding</keyword>
<feature type="domain" description="PH" evidence="7">
    <location>
        <begin position="317"/>
        <end position="418"/>
    </location>
</feature>
<evidence type="ECO:0000259" key="7">
    <source>
        <dbReference type="PROSITE" id="PS50003"/>
    </source>
</evidence>
<dbReference type="SUPFAM" id="SSF57863">
    <property type="entry name" value="ArfGap/RecO-like zinc finger"/>
    <property type="match status" value="1"/>
</dbReference>
<evidence type="ECO:0000256" key="6">
    <source>
        <dbReference type="SAM" id="MobiDB-lite"/>
    </source>
</evidence>
<feature type="region of interest" description="Disordered" evidence="6">
    <location>
        <begin position="746"/>
        <end position="770"/>
    </location>
</feature>
<dbReference type="CDD" id="cd08204">
    <property type="entry name" value="ArfGap"/>
    <property type="match status" value="1"/>
</dbReference>
<dbReference type="SUPFAM" id="SSF48403">
    <property type="entry name" value="Ankyrin repeat"/>
    <property type="match status" value="1"/>
</dbReference>
<evidence type="ECO:0000256" key="1">
    <source>
        <dbReference type="ARBA" id="ARBA00022723"/>
    </source>
</evidence>
<feature type="region of interest" description="Disordered" evidence="6">
    <location>
        <begin position="432"/>
        <end position="526"/>
    </location>
</feature>
<dbReference type="SUPFAM" id="SSF103657">
    <property type="entry name" value="BAR/IMD domain-like"/>
    <property type="match status" value="1"/>
</dbReference>
<protein>
    <submittedName>
        <fullName evidence="9">Uncharacterized protein</fullName>
    </submittedName>
</protein>
<dbReference type="PRINTS" id="PR00405">
    <property type="entry name" value="REVINTRACTNG"/>
</dbReference>
<evidence type="ECO:0000256" key="4">
    <source>
        <dbReference type="PROSITE-ProRule" id="PRU00023"/>
    </source>
</evidence>
<dbReference type="PANTHER" id="PTHR23180">
    <property type="entry name" value="CENTAURIN/ARF"/>
    <property type="match status" value="1"/>
</dbReference>
<keyword evidence="2 5" id="KW-0863">Zinc-finger</keyword>
<organism evidence="9 10">
    <name type="scientific">Symbiochloris irregularis</name>
    <dbReference type="NCBI Taxonomy" id="706552"/>
    <lineage>
        <taxon>Eukaryota</taxon>
        <taxon>Viridiplantae</taxon>
        <taxon>Chlorophyta</taxon>
        <taxon>core chlorophytes</taxon>
        <taxon>Trebouxiophyceae</taxon>
        <taxon>Trebouxiales</taxon>
        <taxon>Trebouxiaceae</taxon>
        <taxon>Symbiochloris</taxon>
    </lineage>
</organism>
<dbReference type="PANTHER" id="PTHR23180:SF160">
    <property type="entry name" value="ADP-RIBOSYLATION FACTOR GTPASE-ACTIVATING PROTEIN EFFECTOR PROTEIN 1"/>
    <property type="match status" value="1"/>
</dbReference>
<dbReference type="InterPro" id="IPR002110">
    <property type="entry name" value="Ankyrin_rpt"/>
</dbReference>
<proteinExistence type="predicted"/>
<feature type="repeat" description="ANK" evidence="4">
    <location>
        <begin position="772"/>
        <end position="804"/>
    </location>
</feature>
<evidence type="ECO:0000313" key="10">
    <source>
        <dbReference type="Proteomes" id="UP001465755"/>
    </source>
</evidence>
<dbReference type="EMBL" id="JALJOQ010000219">
    <property type="protein sequence ID" value="KAK9788851.1"/>
    <property type="molecule type" value="Genomic_DNA"/>
</dbReference>
<keyword evidence="4" id="KW-0040">ANK repeat</keyword>
<evidence type="ECO:0000256" key="2">
    <source>
        <dbReference type="ARBA" id="ARBA00022771"/>
    </source>
</evidence>
<dbReference type="InterPro" id="IPR037278">
    <property type="entry name" value="ARFGAP/RecO"/>
</dbReference>
<feature type="region of interest" description="Disordered" evidence="6">
    <location>
        <begin position="131"/>
        <end position="174"/>
    </location>
</feature>
<feature type="domain" description="Arf-GAP" evidence="8">
    <location>
        <begin position="522"/>
        <end position="697"/>
    </location>
</feature>
<dbReference type="SMART" id="SM00233">
    <property type="entry name" value="PH"/>
    <property type="match status" value="1"/>
</dbReference>
<dbReference type="InterPro" id="IPR001849">
    <property type="entry name" value="PH_domain"/>
</dbReference>
<dbReference type="SMART" id="SM00105">
    <property type="entry name" value="ArfGap"/>
    <property type="match status" value="1"/>
</dbReference>
<dbReference type="Gene3D" id="1.10.220.150">
    <property type="entry name" value="Arf GTPase activating protein"/>
    <property type="match status" value="1"/>
</dbReference>
<dbReference type="InterPro" id="IPR045258">
    <property type="entry name" value="ACAP1/2/3-like"/>
</dbReference>
<keyword evidence="3" id="KW-0862">Zinc</keyword>
<evidence type="ECO:0000256" key="3">
    <source>
        <dbReference type="ARBA" id="ARBA00022833"/>
    </source>
</evidence>
<dbReference type="Gene3D" id="1.25.40.20">
    <property type="entry name" value="Ankyrin repeat-containing domain"/>
    <property type="match status" value="2"/>
</dbReference>
<dbReference type="InterPro" id="IPR036770">
    <property type="entry name" value="Ankyrin_rpt-contain_sf"/>
</dbReference>
<dbReference type="PROSITE" id="PS50003">
    <property type="entry name" value="PH_DOMAIN"/>
    <property type="match status" value="1"/>
</dbReference>